<dbReference type="PROSITE" id="PS00894">
    <property type="entry name" value="HTH_DEOR_1"/>
    <property type="match status" value="1"/>
</dbReference>
<dbReference type="EMBL" id="BORB01000002">
    <property type="protein sequence ID" value="GIN56131.1"/>
    <property type="molecule type" value="Genomic_DNA"/>
</dbReference>
<gene>
    <name evidence="5" type="ORF">J8TS2_04500</name>
</gene>
<evidence type="ECO:0000313" key="6">
    <source>
        <dbReference type="Proteomes" id="UP000679950"/>
    </source>
</evidence>
<keyword evidence="6" id="KW-1185">Reference proteome</keyword>
<comment type="caution">
    <text evidence="5">The sequence shown here is derived from an EMBL/GenBank/DDBJ whole genome shotgun (WGS) entry which is preliminary data.</text>
</comment>
<dbReference type="Pfam" id="PF00455">
    <property type="entry name" value="DeoRC"/>
    <property type="match status" value="1"/>
</dbReference>
<dbReference type="Gene3D" id="3.40.50.1360">
    <property type="match status" value="1"/>
</dbReference>
<dbReference type="InterPro" id="IPR050313">
    <property type="entry name" value="Carb_Metab_HTH_regulators"/>
</dbReference>
<dbReference type="SMART" id="SM01134">
    <property type="entry name" value="DeoRC"/>
    <property type="match status" value="1"/>
</dbReference>
<dbReference type="RefSeq" id="WP_212965267.1">
    <property type="nucleotide sequence ID" value="NZ_BORB01000002.1"/>
</dbReference>
<dbReference type="PRINTS" id="PR00037">
    <property type="entry name" value="HTHLACR"/>
</dbReference>
<dbReference type="Gene3D" id="1.10.10.10">
    <property type="entry name" value="Winged helix-like DNA-binding domain superfamily/Winged helix DNA-binding domain"/>
    <property type="match status" value="1"/>
</dbReference>
<evidence type="ECO:0000259" key="4">
    <source>
        <dbReference type="PROSITE" id="PS51000"/>
    </source>
</evidence>
<proteinExistence type="predicted"/>
<dbReference type="InterPro" id="IPR036388">
    <property type="entry name" value="WH-like_DNA-bd_sf"/>
</dbReference>
<dbReference type="Pfam" id="PF08220">
    <property type="entry name" value="HTH_DeoR"/>
    <property type="match status" value="1"/>
</dbReference>
<reference evidence="5 6" key="1">
    <citation type="submission" date="2021-03" db="EMBL/GenBank/DDBJ databases">
        <title>Antimicrobial resistance genes in bacteria isolated from Japanese honey, and their potential for conferring macrolide and lincosamide resistance in the American foulbrood pathogen Paenibacillus larvae.</title>
        <authorList>
            <person name="Okamoto M."/>
            <person name="Kumagai M."/>
            <person name="Kanamori H."/>
            <person name="Takamatsu D."/>
        </authorList>
    </citation>
    <scope>NUCLEOTIDE SEQUENCE [LARGE SCALE GENOMIC DNA]</scope>
    <source>
        <strain evidence="5 6">J8TS2</strain>
    </source>
</reference>
<dbReference type="SUPFAM" id="SSF100950">
    <property type="entry name" value="NagB/RpiA/CoA transferase-like"/>
    <property type="match status" value="1"/>
</dbReference>
<evidence type="ECO:0000256" key="2">
    <source>
        <dbReference type="ARBA" id="ARBA00023125"/>
    </source>
</evidence>
<dbReference type="PANTHER" id="PTHR30363:SF44">
    <property type="entry name" value="AGA OPERON TRANSCRIPTIONAL REPRESSOR-RELATED"/>
    <property type="match status" value="1"/>
</dbReference>
<dbReference type="InterPro" id="IPR018356">
    <property type="entry name" value="Tscrpt_reg_HTH_DeoR_CS"/>
</dbReference>
<dbReference type="InterPro" id="IPR037171">
    <property type="entry name" value="NagB/RpiA_transferase-like"/>
</dbReference>
<protein>
    <submittedName>
        <fullName evidence="5">DeoR family transcriptional regulator</fullName>
    </submittedName>
</protein>
<keyword evidence="3" id="KW-0804">Transcription</keyword>
<keyword evidence="2" id="KW-0238">DNA-binding</keyword>
<dbReference type="Proteomes" id="UP000679950">
    <property type="component" value="Unassembled WGS sequence"/>
</dbReference>
<dbReference type="InterPro" id="IPR036390">
    <property type="entry name" value="WH_DNA-bd_sf"/>
</dbReference>
<sequence>MSLLSEERKRLLIDELDAHGKVRVSDLAQKLNVSNETIRRDLEALEKVKKLKRVYGGAVKVSYEDGEPPYQQRQILHDTEKKLIGRKAASLIQNGDTIFLDTGTTILNLAKFIKNLNRLVILTNSLPAANVLKDSLAQGLFRGKVILLGGELSPDQQSVSGHLCEEMLKNFYVDKAFLSVGGVSLKNGISDYDFSESSISKLAATNAKEVIVLADHSKIGVQSFTKITTLEQVDAIICNEKPPSSWESVLEQKNVDWIMVD</sequence>
<accession>A0ABQ4KFH1</accession>
<name>A0ABQ4KFH1_9BACI</name>
<dbReference type="InterPro" id="IPR001034">
    <property type="entry name" value="DeoR_HTH"/>
</dbReference>
<keyword evidence="1" id="KW-0805">Transcription regulation</keyword>
<evidence type="ECO:0000256" key="3">
    <source>
        <dbReference type="ARBA" id="ARBA00023163"/>
    </source>
</evidence>
<dbReference type="PANTHER" id="PTHR30363">
    <property type="entry name" value="HTH-TYPE TRANSCRIPTIONAL REGULATOR SRLR-RELATED"/>
    <property type="match status" value="1"/>
</dbReference>
<dbReference type="SUPFAM" id="SSF46785">
    <property type="entry name" value="Winged helix' DNA-binding domain"/>
    <property type="match status" value="1"/>
</dbReference>
<organism evidence="5 6">
    <name type="scientific">Lederbergia ruris</name>
    <dbReference type="NCBI Taxonomy" id="217495"/>
    <lineage>
        <taxon>Bacteria</taxon>
        <taxon>Bacillati</taxon>
        <taxon>Bacillota</taxon>
        <taxon>Bacilli</taxon>
        <taxon>Bacillales</taxon>
        <taxon>Bacillaceae</taxon>
        <taxon>Lederbergia</taxon>
    </lineage>
</organism>
<feature type="domain" description="HTH deoR-type" evidence="4">
    <location>
        <begin position="5"/>
        <end position="60"/>
    </location>
</feature>
<dbReference type="SMART" id="SM00420">
    <property type="entry name" value="HTH_DEOR"/>
    <property type="match status" value="1"/>
</dbReference>
<dbReference type="InterPro" id="IPR014036">
    <property type="entry name" value="DeoR-like_C"/>
</dbReference>
<evidence type="ECO:0000256" key="1">
    <source>
        <dbReference type="ARBA" id="ARBA00023015"/>
    </source>
</evidence>
<dbReference type="PROSITE" id="PS51000">
    <property type="entry name" value="HTH_DEOR_2"/>
    <property type="match status" value="1"/>
</dbReference>
<evidence type="ECO:0000313" key="5">
    <source>
        <dbReference type="EMBL" id="GIN56131.1"/>
    </source>
</evidence>